<dbReference type="Gene3D" id="3.40.640.10">
    <property type="entry name" value="Type I PLP-dependent aspartate aminotransferase-like (Major domain)"/>
    <property type="match status" value="1"/>
</dbReference>
<dbReference type="InterPro" id="IPR015421">
    <property type="entry name" value="PyrdxlP-dep_Trfase_major"/>
</dbReference>
<evidence type="ECO:0000256" key="13">
    <source>
        <dbReference type="ARBA" id="ARBA00047630"/>
    </source>
</evidence>
<keyword evidence="9" id="KW-0663">Pyridoxal phosphate</keyword>
<keyword evidence="8" id="KW-0808">Transferase</keyword>
<reference evidence="17" key="1">
    <citation type="journal article" date="2019" name="Int. J. Syst. Evol. Microbiol.">
        <title>The Global Catalogue of Microorganisms (GCM) 10K type strain sequencing project: providing services to taxonomists for standard genome sequencing and annotation.</title>
        <authorList>
            <consortium name="The Broad Institute Genomics Platform"/>
            <consortium name="The Broad Institute Genome Sequencing Center for Infectious Disease"/>
            <person name="Wu L."/>
            <person name="Ma J."/>
        </authorList>
    </citation>
    <scope>NUCLEOTIDE SEQUENCE [LARGE SCALE GENOMIC DNA]</scope>
    <source>
        <strain evidence="17">KACC 12602</strain>
    </source>
</reference>
<evidence type="ECO:0000313" key="16">
    <source>
        <dbReference type="EMBL" id="MFC5272023.1"/>
    </source>
</evidence>
<sequence>MLLNFYPGPSKIYPEVRQYLTDAYDGGVINIPHRSETFMQLMRATVNSLKKKLNIPHDYYIFFTSSATECWEIIAQSFTFSQSFHLYNGSFGQKWFEYAQKICSETQAHEFPLEELIDTANLEIPEDAEVVCITQNETSNGTQINANTILSLYNKCKDQLLAVDATSSMAGLNLKYIKADIWFASVQKCFGLPPGMAVMVCSPRALYRAKKLDEKNHYNSVVLLYEKMLNYQTSYTPNTLNLYLMYRVLEQRELIKTIDQQLVQRAQNLYDFFEPFTQFRPLITNPEVRSNTVITLHGHHKLVEDIKKNAAANNIQLGNGYGKWARDTFRIANFPANTDTEFEILKDFFSRNYN</sequence>
<evidence type="ECO:0000256" key="4">
    <source>
        <dbReference type="ARBA" id="ARBA00013030"/>
    </source>
</evidence>
<evidence type="ECO:0000256" key="1">
    <source>
        <dbReference type="ARBA" id="ARBA00001933"/>
    </source>
</evidence>
<comment type="cofactor">
    <cofactor evidence="1">
        <name>pyridoxal 5'-phosphate</name>
        <dbReference type="ChEBI" id="CHEBI:597326"/>
    </cofactor>
</comment>
<dbReference type="SUPFAM" id="SSF53383">
    <property type="entry name" value="PLP-dependent transferases"/>
    <property type="match status" value="1"/>
</dbReference>
<dbReference type="Pfam" id="PF00266">
    <property type="entry name" value="Aminotran_5"/>
    <property type="match status" value="1"/>
</dbReference>
<gene>
    <name evidence="16" type="ORF">ACFPIB_15505</name>
</gene>
<dbReference type="Gene3D" id="3.90.1150.10">
    <property type="entry name" value="Aspartate Aminotransferase, domain 1"/>
    <property type="match status" value="1"/>
</dbReference>
<evidence type="ECO:0000256" key="10">
    <source>
        <dbReference type="ARBA" id="ARBA00023096"/>
    </source>
</evidence>
<comment type="catalytic activity">
    <reaction evidence="13">
        <text>4-(phosphooxy)-L-threonine + 2-oxoglutarate = (R)-3-hydroxy-2-oxo-4-phosphooxybutanoate + L-glutamate</text>
        <dbReference type="Rhea" id="RHEA:16573"/>
        <dbReference type="ChEBI" id="CHEBI:16810"/>
        <dbReference type="ChEBI" id="CHEBI:29985"/>
        <dbReference type="ChEBI" id="CHEBI:58452"/>
        <dbReference type="ChEBI" id="CHEBI:58538"/>
        <dbReference type="EC" id="2.6.1.52"/>
    </reaction>
</comment>
<dbReference type="InterPro" id="IPR022278">
    <property type="entry name" value="Pser_aminoTfrase"/>
</dbReference>
<evidence type="ECO:0000256" key="6">
    <source>
        <dbReference type="ARBA" id="ARBA00022576"/>
    </source>
</evidence>
<dbReference type="PANTHER" id="PTHR21152:SF40">
    <property type="entry name" value="ALANINE--GLYOXYLATE AMINOTRANSFERASE"/>
    <property type="match status" value="1"/>
</dbReference>
<evidence type="ECO:0000256" key="3">
    <source>
        <dbReference type="ARBA" id="ARBA00006904"/>
    </source>
</evidence>
<keyword evidence="5" id="KW-0963">Cytoplasm</keyword>
<accession>A0ABW0EFI6</accession>
<organism evidence="16 17">
    <name type="scientific">Adhaeribacter terreus</name>
    <dbReference type="NCBI Taxonomy" id="529703"/>
    <lineage>
        <taxon>Bacteria</taxon>
        <taxon>Pseudomonadati</taxon>
        <taxon>Bacteroidota</taxon>
        <taxon>Cytophagia</taxon>
        <taxon>Cytophagales</taxon>
        <taxon>Hymenobacteraceae</taxon>
        <taxon>Adhaeribacter</taxon>
    </lineage>
</organism>
<dbReference type="PIRSF" id="PIRSF000525">
    <property type="entry name" value="SerC"/>
    <property type="match status" value="1"/>
</dbReference>
<dbReference type="InterPro" id="IPR015422">
    <property type="entry name" value="PyrdxlP-dep_Trfase_small"/>
</dbReference>
<dbReference type="GO" id="GO:0008483">
    <property type="term" value="F:transaminase activity"/>
    <property type="evidence" value="ECO:0007669"/>
    <property type="project" value="UniProtKB-KW"/>
</dbReference>
<keyword evidence="7" id="KW-0028">Amino-acid biosynthesis</keyword>
<keyword evidence="17" id="KW-1185">Reference proteome</keyword>
<evidence type="ECO:0000256" key="5">
    <source>
        <dbReference type="ARBA" id="ARBA00022490"/>
    </source>
</evidence>
<protein>
    <recommendedName>
        <fullName evidence="4">phosphoserine transaminase</fullName>
        <ecNumber evidence="4">2.6.1.52</ecNumber>
    </recommendedName>
    <alternativeName>
        <fullName evidence="12">Phosphohydroxythreonine aminotransferase</fullName>
    </alternativeName>
</protein>
<evidence type="ECO:0000256" key="7">
    <source>
        <dbReference type="ARBA" id="ARBA00022605"/>
    </source>
</evidence>
<comment type="caution">
    <text evidence="16">The sequence shown here is derived from an EMBL/GenBank/DDBJ whole genome shotgun (WGS) entry which is preliminary data.</text>
</comment>
<keyword evidence="6 16" id="KW-0032">Aminotransferase</keyword>
<name>A0ABW0EFI6_9BACT</name>
<evidence type="ECO:0000256" key="2">
    <source>
        <dbReference type="ARBA" id="ARBA00005099"/>
    </source>
</evidence>
<keyword evidence="11" id="KW-0718">Serine biosynthesis</keyword>
<keyword evidence="10" id="KW-0664">Pyridoxine biosynthesis</keyword>
<dbReference type="RefSeq" id="WP_378018383.1">
    <property type="nucleotide sequence ID" value="NZ_JBHSKT010000011.1"/>
</dbReference>
<comment type="catalytic activity">
    <reaction evidence="14">
        <text>O-phospho-L-serine + 2-oxoglutarate = 3-phosphooxypyruvate + L-glutamate</text>
        <dbReference type="Rhea" id="RHEA:14329"/>
        <dbReference type="ChEBI" id="CHEBI:16810"/>
        <dbReference type="ChEBI" id="CHEBI:18110"/>
        <dbReference type="ChEBI" id="CHEBI:29985"/>
        <dbReference type="ChEBI" id="CHEBI:57524"/>
        <dbReference type="EC" id="2.6.1.52"/>
    </reaction>
</comment>
<feature type="domain" description="Aminotransferase class V" evidence="15">
    <location>
        <begin position="7"/>
        <end position="320"/>
    </location>
</feature>
<comment type="similarity">
    <text evidence="3">Belongs to the class-V pyridoxal-phosphate-dependent aminotransferase family. SerC subfamily.</text>
</comment>
<dbReference type="EMBL" id="JBHSKT010000011">
    <property type="protein sequence ID" value="MFC5272023.1"/>
    <property type="molecule type" value="Genomic_DNA"/>
</dbReference>
<dbReference type="EC" id="2.6.1.52" evidence="4"/>
<evidence type="ECO:0000256" key="14">
    <source>
        <dbReference type="ARBA" id="ARBA00049007"/>
    </source>
</evidence>
<proteinExistence type="inferred from homology"/>
<evidence type="ECO:0000256" key="9">
    <source>
        <dbReference type="ARBA" id="ARBA00022898"/>
    </source>
</evidence>
<evidence type="ECO:0000256" key="8">
    <source>
        <dbReference type="ARBA" id="ARBA00022679"/>
    </source>
</evidence>
<evidence type="ECO:0000256" key="11">
    <source>
        <dbReference type="ARBA" id="ARBA00023299"/>
    </source>
</evidence>
<dbReference type="InterPro" id="IPR000192">
    <property type="entry name" value="Aminotrans_V_dom"/>
</dbReference>
<dbReference type="Proteomes" id="UP001596161">
    <property type="component" value="Unassembled WGS sequence"/>
</dbReference>
<evidence type="ECO:0000259" key="15">
    <source>
        <dbReference type="Pfam" id="PF00266"/>
    </source>
</evidence>
<dbReference type="InterPro" id="IPR015424">
    <property type="entry name" value="PyrdxlP-dep_Trfase"/>
</dbReference>
<comment type="pathway">
    <text evidence="2">Amino-acid biosynthesis; L-serine biosynthesis; L-serine from 3-phospho-D-glycerate: step 2/3.</text>
</comment>
<dbReference type="PANTHER" id="PTHR21152">
    <property type="entry name" value="AMINOTRANSFERASE CLASS V"/>
    <property type="match status" value="1"/>
</dbReference>
<evidence type="ECO:0000256" key="12">
    <source>
        <dbReference type="ARBA" id="ARBA00031421"/>
    </source>
</evidence>
<evidence type="ECO:0000313" key="17">
    <source>
        <dbReference type="Proteomes" id="UP001596161"/>
    </source>
</evidence>